<comment type="cofactor">
    <cofactor evidence="5">
        <name>Mg(2+)</name>
        <dbReference type="ChEBI" id="CHEBI:18420"/>
    </cofactor>
</comment>
<dbReference type="InterPro" id="IPR020550">
    <property type="entry name" value="Inositol_monophosphatase_CS"/>
</dbReference>
<dbReference type="Gene3D" id="3.30.540.10">
    <property type="entry name" value="Fructose-1,6-Bisphosphatase, subunit A, domain 1"/>
    <property type="match status" value="1"/>
</dbReference>
<dbReference type="GO" id="GO:0007165">
    <property type="term" value="P:signal transduction"/>
    <property type="evidence" value="ECO:0007669"/>
    <property type="project" value="TreeGrafter"/>
</dbReference>
<evidence type="ECO:0000256" key="2">
    <source>
        <dbReference type="ARBA" id="ARBA00013106"/>
    </source>
</evidence>
<feature type="binding site" evidence="5">
    <location>
        <position position="216"/>
    </location>
    <ligand>
        <name>Mg(2+)</name>
        <dbReference type="ChEBI" id="CHEBI:18420"/>
        <label>1</label>
        <note>catalytic</note>
    </ligand>
</feature>
<dbReference type="GO" id="GO:0046854">
    <property type="term" value="P:phosphatidylinositol phosphate biosynthetic process"/>
    <property type="evidence" value="ECO:0007669"/>
    <property type="project" value="InterPro"/>
</dbReference>
<dbReference type="PRINTS" id="PR00377">
    <property type="entry name" value="IMPHPHTASES"/>
</dbReference>
<dbReference type="EC" id="3.1.3.25" evidence="2"/>
<accession>A0A0Q0YFL2</accession>
<dbReference type="PANTHER" id="PTHR20854:SF4">
    <property type="entry name" value="INOSITOL-1-MONOPHOSPHATASE-RELATED"/>
    <property type="match status" value="1"/>
</dbReference>
<dbReference type="Pfam" id="PF00459">
    <property type="entry name" value="Inositol_P"/>
    <property type="match status" value="1"/>
</dbReference>
<dbReference type="EMBL" id="LKST01000001">
    <property type="protein sequence ID" value="KQB85273.1"/>
    <property type="molecule type" value="Genomic_DNA"/>
</dbReference>
<sequence length="276" mass="29131">MDAQELLAIAQAVVDEAEALFLRGVGTLERHEKAPGEYVTDVDLRIEDYVRTTLIQLTGISVYGEEHGGRLGSDPVWVIDPIDGTANYAVGNPLCSILLSLLVDCRPVLAISSLPLLGRRLSAWEGGGLQVNGSPATPLRAADKDAKDKDIAQVGLSSLSSQTRCGYSTFTRHRLLARLSQTYLRPRVTGSVGVDLAFAAQGIFAGAISFSPHAWDNAAGALLISEAGGVVTDIAGRPWTPESSGLVAGDAATHAVVLSTMKMALLPEGDRADDQR</sequence>
<dbReference type="PATRIC" id="fig|1544416.3.peg.415"/>
<dbReference type="InterPro" id="IPR000760">
    <property type="entry name" value="Inositol_monophosphatase-like"/>
</dbReference>
<reference evidence="6 7" key="1">
    <citation type="submission" date="2015-10" db="EMBL/GenBank/DDBJ databases">
        <title>Corynebacteirum lowii and Corynebacterium oculi species nova, derived from human clinical disease and and emended description of Corynebacterium mastiditis.</title>
        <authorList>
            <person name="Bernard K."/>
            <person name="Pacheco A.L."/>
            <person name="Mcdougall C."/>
            <person name="Burtx T."/>
            <person name="Weibe D."/>
            <person name="Tyler S."/>
            <person name="Olson A.B."/>
            <person name="Cnockaert M."/>
            <person name="Eguchi H."/>
            <person name="Kuwahara T."/>
            <person name="Nakayama-Imaohji H."/>
            <person name="Boudewijins M."/>
            <person name="Van Hoecke F."/>
            <person name="Bernier A.-M."/>
            <person name="Vandamme P."/>
        </authorList>
    </citation>
    <scope>NUCLEOTIDE SEQUENCE [LARGE SCALE GENOMIC DNA]</scope>
    <source>
        <strain evidence="6 7">NML 130210</strain>
    </source>
</reference>
<comment type="catalytic activity">
    <reaction evidence="1">
        <text>a myo-inositol phosphate + H2O = myo-inositol + phosphate</text>
        <dbReference type="Rhea" id="RHEA:24056"/>
        <dbReference type="ChEBI" id="CHEBI:15377"/>
        <dbReference type="ChEBI" id="CHEBI:17268"/>
        <dbReference type="ChEBI" id="CHEBI:43474"/>
        <dbReference type="ChEBI" id="CHEBI:84139"/>
        <dbReference type="EC" id="3.1.3.25"/>
    </reaction>
</comment>
<keyword evidence="7" id="KW-1185">Reference proteome</keyword>
<keyword evidence="6" id="KW-0378">Hydrolase</keyword>
<dbReference type="Gene3D" id="3.40.190.80">
    <property type="match status" value="1"/>
</dbReference>
<organism evidence="6 7">
    <name type="scientific">Corynebacterium oculi</name>
    <dbReference type="NCBI Taxonomy" id="1544416"/>
    <lineage>
        <taxon>Bacteria</taxon>
        <taxon>Bacillati</taxon>
        <taxon>Actinomycetota</taxon>
        <taxon>Actinomycetes</taxon>
        <taxon>Mycobacteriales</taxon>
        <taxon>Corynebacteriaceae</taxon>
        <taxon>Corynebacterium</taxon>
    </lineage>
</organism>
<dbReference type="PROSITE" id="PS00630">
    <property type="entry name" value="IMP_2"/>
    <property type="match status" value="1"/>
</dbReference>
<evidence type="ECO:0000313" key="6">
    <source>
        <dbReference type="EMBL" id="KQB85273.1"/>
    </source>
</evidence>
<keyword evidence="4 5" id="KW-0460">Magnesium</keyword>
<dbReference type="OrthoDB" id="9772456at2"/>
<dbReference type="CDD" id="cd01637">
    <property type="entry name" value="IMPase_like"/>
    <property type="match status" value="1"/>
</dbReference>
<feature type="binding site" evidence="5">
    <location>
        <position position="65"/>
    </location>
    <ligand>
        <name>Mg(2+)</name>
        <dbReference type="ChEBI" id="CHEBI:18420"/>
        <label>1</label>
        <note>catalytic</note>
    </ligand>
</feature>
<dbReference type="Proteomes" id="UP000050517">
    <property type="component" value="Unassembled WGS sequence"/>
</dbReference>
<evidence type="ECO:0000256" key="5">
    <source>
        <dbReference type="PIRSR" id="PIRSR600760-2"/>
    </source>
</evidence>
<dbReference type="PANTHER" id="PTHR20854">
    <property type="entry name" value="INOSITOL MONOPHOSPHATASE"/>
    <property type="match status" value="1"/>
</dbReference>
<feature type="binding site" evidence="5">
    <location>
        <position position="83"/>
    </location>
    <ligand>
        <name>Mg(2+)</name>
        <dbReference type="ChEBI" id="CHEBI:18420"/>
        <label>1</label>
        <note>catalytic</note>
    </ligand>
</feature>
<feature type="binding site" evidence="5">
    <location>
        <position position="82"/>
    </location>
    <ligand>
        <name>Mg(2+)</name>
        <dbReference type="ChEBI" id="CHEBI:18420"/>
        <label>1</label>
        <note>catalytic</note>
    </ligand>
</feature>
<dbReference type="AlphaFoldDB" id="A0A0Q0YFL2"/>
<dbReference type="GO" id="GO:0006020">
    <property type="term" value="P:inositol metabolic process"/>
    <property type="evidence" value="ECO:0007669"/>
    <property type="project" value="TreeGrafter"/>
</dbReference>
<evidence type="ECO:0000313" key="7">
    <source>
        <dbReference type="Proteomes" id="UP000050517"/>
    </source>
</evidence>
<protein>
    <recommendedName>
        <fullName evidence="2">inositol-phosphate phosphatase</fullName>
        <ecNumber evidence="2">3.1.3.25</ecNumber>
    </recommendedName>
</protein>
<dbReference type="GO" id="GO:0008934">
    <property type="term" value="F:inositol monophosphate 1-phosphatase activity"/>
    <property type="evidence" value="ECO:0007669"/>
    <property type="project" value="TreeGrafter"/>
</dbReference>
<gene>
    <name evidence="6" type="primary">impA</name>
    <name evidence="6" type="ORF">Cocul_00411</name>
</gene>
<dbReference type="GO" id="GO:0046872">
    <property type="term" value="F:metal ion binding"/>
    <property type="evidence" value="ECO:0007669"/>
    <property type="project" value="UniProtKB-KW"/>
</dbReference>
<evidence type="ECO:0000256" key="1">
    <source>
        <dbReference type="ARBA" id="ARBA00001033"/>
    </source>
</evidence>
<evidence type="ECO:0000256" key="4">
    <source>
        <dbReference type="ARBA" id="ARBA00022842"/>
    </source>
</evidence>
<dbReference type="STRING" id="1544416.Cocul_00411"/>
<feature type="binding site" evidence="5">
    <location>
        <position position="80"/>
    </location>
    <ligand>
        <name>Mg(2+)</name>
        <dbReference type="ChEBI" id="CHEBI:18420"/>
        <label>1</label>
        <note>catalytic</note>
    </ligand>
</feature>
<comment type="caution">
    <text evidence="6">The sequence shown here is derived from an EMBL/GenBank/DDBJ whole genome shotgun (WGS) entry which is preliminary data.</text>
</comment>
<name>A0A0Q0YFL2_9CORY</name>
<proteinExistence type="predicted"/>
<dbReference type="RefSeq" id="WP_055121625.1">
    <property type="nucleotide sequence ID" value="NZ_LKST01000001.1"/>
</dbReference>
<dbReference type="SUPFAM" id="SSF56655">
    <property type="entry name" value="Carbohydrate phosphatase"/>
    <property type="match status" value="1"/>
</dbReference>
<keyword evidence="3 5" id="KW-0479">Metal-binding</keyword>
<evidence type="ECO:0000256" key="3">
    <source>
        <dbReference type="ARBA" id="ARBA00022723"/>
    </source>
</evidence>